<accession>U9TAF1</accession>
<proteinExistence type="predicted"/>
<protein>
    <submittedName>
        <fullName evidence="1">Uncharacterized protein</fullName>
    </submittedName>
</protein>
<dbReference type="AlphaFoldDB" id="U9TAF1"/>
<reference evidence="1" key="1">
    <citation type="submission" date="2013-07" db="EMBL/GenBank/DDBJ databases">
        <title>The genome of an arbuscular mycorrhizal fungus provides insights into the evolution of the oldest plant symbiosis.</title>
        <authorList>
            <consortium name="DOE Joint Genome Institute"/>
            <person name="Tisserant E."/>
            <person name="Malbreil M."/>
            <person name="Kuo A."/>
            <person name="Kohler A."/>
            <person name="Symeonidi A."/>
            <person name="Balestrini R."/>
            <person name="Charron P."/>
            <person name="Duensing N."/>
            <person name="Frei-dit-Frey N."/>
            <person name="Gianinazzi-Pearson V."/>
            <person name="Gilbert B."/>
            <person name="Handa Y."/>
            <person name="Hijri M."/>
            <person name="Kaul R."/>
            <person name="Kawaguchi M."/>
            <person name="Krajinski F."/>
            <person name="Lammers P."/>
            <person name="Lapierre D."/>
            <person name="Masclaux F.G."/>
            <person name="Murat C."/>
            <person name="Morin E."/>
            <person name="Ndikumana S."/>
            <person name="Pagni M."/>
            <person name="Petitpierre D."/>
            <person name="Requena N."/>
            <person name="Rosikiewicz P."/>
            <person name="Riley R."/>
            <person name="Saito K."/>
            <person name="San Clemente H."/>
            <person name="Shapiro H."/>
            <person name="van Tuinen D."/>
            <person name="Becard G."/>
            <person name="Bonfante P."/>
            <person name="Paszkowski U."/>
            <person name="Shachar-Hill Y."/>
            <person name="Young J.P."/>
            <person name="Sanders I.R."/>
            <person name="Henrissat B."/>
            <person name="Rensing S.A."/>
            <person name="Grigoriev I.V."/>
            <person name="Corradi N."/>
            <person name="Roux C."/>
            <person name="Martin F."/>
        </authorList>
    </citation>
    <scope>NUCLEOTIDE SEQUENCE</scope>
    <source>
        <strain evidence="1">DAOM 197198</strain>
    </source>
</reference>
<dbReference type="EMBL" id="KI294336">
    <property type="protein sequence ID" value="ESA04402.1"/>
    <property type="molecule type" value="Genomic_DNA"/>
</dbReference>
<organism evidence="1">
    <name type="scientific">Rhizophagus irregularis (strain DAOM 181602 / DAOM 197198 / MUCL 43194)</name>
    <name type="common">Arbuscular mycorrhizal fungus</name>
    <name type="synonym">Glomus intraradices</name>
    <dbReference type="NCBI Taxonomy" id="747089"/>
    <lineage>
        <taxon>Eukaryota</taxon>
        <taxon>Fungi</taxon>
        <taxon>Fungi incertae sedis</taxon>
        <taxon>Mucoromycota</taxon>
        <taxon>Glomeromycotina</taxon>
        <taxon>Glomeromycetes</taxon>
        <taxon>Glomerales</taxon>
        <taxon>Glomeraceae</taxon>
        <taxon>Rhizophagus</taxon>
    </lineage>
</organism>
<dbReference type="HOGENOM" id="CLU_3015374_0_0_1"/>
<gene>
    <name evidence="1" type="ORF">GLOINDRAFT_4624</name>
</gene>
<name>U9TAF1_RHIID</name>
<sequence length="56" mass="6252">MFTAPLMHDNLVYEKFPNTIRLDPSGGVILVSTASRGKSDTFANAFDKEKGMYKQI</sequence>
<evidence type="ECO:0000313" key="1">
    <source>
        <dbReference type="EMBL" id="ESA04402.1"/>
    </source>
</evidence>